<dbReference type="Gene3D" id="3.90.226.10">
    <property type="entry name" value="2-enoyl-CoA Hydratase, Chain A, domain 1"/>
    <property type="match status" value="1"/>
</dbReference>
<comment type="similarity">
    <text evidence="1 2">Belongs to the enoyl-CoA hydratase/isomerase family.</text>
</comment>
<dbReference type="Gene3D" id="1.10.12.10">
    <property type="entry name" value="Lyase 2-enoyl-coa Hydratase, Chain A, domain 2"/>
    <property type="match status" value="1"/>
</dbReference>
<dbReference type="EMBL" id="FXUL01000024">
    <property type="protein sequence ID" value="SMP76356.1"/>
    <property type="molecule type" value="Genomic_DNA"/>
</dbReference>
<dbReference type="PANTHER" id="PTHR43459">
    <property type="entry name" value="ENOYL-COA HYDRATASE"/>
    <property type="match status" value="1"/>
</dbReference>
<comment type="caution">
    <text evidence="3">The sequence shown here is derived from an EMBL/GenBank/DDBJ whole genome shotgun (WGS) entry which is preliminary data.</text>
</comment>
<gene>
    <name evidence="3" type="ORF">SAMN06295970_12434</name>
</gene>
<dbReference type="Pfam" id="PF00378">
    <property type="entry name" value="ECH_1"/>
    <property type="match status" value="1"/>
</dbReference>
<reference evidence="3 4" key="1">
    <citation type="submission" date="2017-05" db="EMBL/GenBank/DDBJ databases">
        <authorList>
            <person name="Varghese N."/>
            <person name="Submissions S."/>
        </authorList>
    </citation>
    <scope>NUCLEOTIDE SEQUENCE [LARGE SCALE GENOMIC DNA]</scope>
    <source>
        <strain evidence="3 4">DSM 26001</strain>
    </source>
</reference>
<evidence type="ECO:0000256" key="1">
    <source>
        <dbReference type="ARBA" id="ARBA00005254"/>
    </source>
</evidence>
<sequence length="260" mass="26884">MTMKESGEVLLDKANGLAVITLSRPNKRNALSPTMRASLGECLADVGKDEAVKVLLLRGDGPAFCAGADIVDAPQSPLAWRERIRMAQAHHIAIVRMNKPVIAAVQGAATGGGASLALAADILVMADDAKLSFPFVRLGLVPDGGASALLQAKTNAATALDLLLTGGSITAVDAQHLGLTRRVVPAEQLDAASRALASDLLNLPWEALMLTKALCAQHWAAGLEPVLAHEAEAFALASSTAGHQSAIAAMLLKLNQKGKS</sequence>
<protein>
    <submittedName>
        <fullName evidence="3">2-(1,2-epoxy-1,2-dihydrophenyl)acetyl-CoA isomerase</fullName>
    </submittedName>
</protein>
<dbReference type="SUPFAM" id="SSF52096">
    <property type="entry name" value="ClpP/crotonase"/>
    <property type="match status" value="1"/>
</dbReference>
<dbReference type="InterPro" id="IPR018376">
    <property type="entry name" value="Enoyl-CoA_hyd/isom_CS"/>
</dbReference>
<name>A0ABY1QPD7_9BURK</name>
<dbReference type="PROSITE" id="PS00166">
    <property type="entry name" value="ENOYL_COA_HYDRATASE"/>
    <property type="match status" value="1"/>
</dbReference>
<dbReference type="RefSeq" id="WP_283444749.1">
    <property type="nucleotide sequence ID" value="NZ_FXUL01000024.1"/>
</dbReference>
<proteinExistence type="inferred from homology"/>
<organism evidence="3 4">
    <name type="scientific">Noviherbaspirillum suwonense</name>
    <dbReference type="NCBI Taxonomy" id="1224511"/>
    <lineage>
        <taxon>Bacteria</taxon>
        <taxon>Pseudomonadati</taxon>
        <taxon>Pseudomonadota</taxon>
        <taxon>Betaproteobacteria</taxon>
        <taxon>Burkholderiales</taxon>
        <taxon>Oxalobacteraceae</taxon>
        <taxon>Noviherbaspirillum</taxon>
    </lineage>
</organism>
<dbReference type="InterPro" id="IPR029045">
    <property type="entry name" value="ClpP/crotonase-like_dom_sf"/>
</dbReference>
<dbReference type="CDD" id="cd06558">
    <property type="entry name" value="crotonase-like"/>
    <property type="match status" value="1"/>
</dbReference>
<dbReference type="PANTHER" id="PTHR43459:SF1">
    <property type="entry name" value="EG:BACN32G11.4 PROTEIN"/>
    <property type="match status" value="1"/>
</dbReference>
<accession>A0ABY1QPD7</accession>
<dbReference type="InterPro" id="IPR014748">
    <property type="entry name" value="Enoyl-CoA_hydra_C"/>
</dbReference>
<dbReference type="GO" id="GO:0016853">
    <property type="term" value="F:isomerase activity"/>
    <property type="evidence" value="ECO:0007669"/>
    <property type="project" value="UniProtKB-KW"/>
</dbReference>
<keyword evidence="3" id="KW-0413">Isomerase</keyword>
<evidence type="ECO:0000256" key="2">
    <source>
        <dbReference type="RuleBase" id="RU003707"/>
    </source>
</evidence>
<keyword evidence="4" id="KW-1185">Reference proteome</keyword>
<dbReference type="Proteomes" id="UP001158049">
    <property type="component" value="Unassembled WGS sequence"/>
</dbReference>
<evidence type="ECO:0000313" key="3">
    <source>
        <dbReference type="EMBL" id="SMP76356.1"/>
    </source>
</evidence>
<evidence type="ECO:0000313" key="4">
    <source>
        <dbReference type="Proteomes" id="UP001158049"/>
    </source>
</evidence>
<dbReference type="InterPro" id="IPR001753">
    <property type="entry name" value="Enoyl-CoA_hydra/iso"/>
</dbReference>